<name>A0ABN8IW06_9NEOP</name>
<organism evidence="2 3">
    <name type="scientific">Iphiclides podalirius</name>
    <name type="common">scarce swallowtail</name>
    <dbReference type="NCBI Taxonomy" id="110791"/>
    <lineage>
        <taxon>Eukaryota</taxon>
        <taxon>Metazoa</taxon>
        <taxon>Ecdysozoa</taxon>
        <taxon>Arthropoda</taxon>
        <taxon>Hexapoda</taxon>
        <taxon>Insecta</taxon>
        <taxon>Pterygota</taxon>
        <taxon>Neoptera</taxon>
        <taxon>Endopterygota</taxon>
        <taxon>Lepidoptera</taxon>
        <taxon>Glossata</taxon>
        <taxon>Ditrysia</taxon>
        <taxon>Papilionoidea</taxon>
        <taxon>Papilionidae</taxon>
        <taxon>Papilioninae</taxon>
        <taxon>Iphiclides</taxon>
    </lineage>
</organism>
<gene>
    <name evidence="2" type="ORF">IPOD504_LOCUS14308</name>
</gene>
<evidence type="ECO:0000313" key="3">
    <source>
        <dbReference type="Proteomes" id="UP000837857"/>
    </source>
</evidence>
<protein>
    <submittedName>
        <fullName evidence="2">Uncharacterized protein</fullName>
    </submittedName>
</protein>
<sequence>MYVPAVDDPGCRSVNFGFVRALEEDGLMRKCTGANACRRRVETLSWQNQGVRRRIAVPLRSIGRLGRTAAWRRASTPARSLPRDSCTLLPRAGGSPSFLPNLGLGRSAPDIDSAGSTNPTMALPISGASSRNSRVLQL</sequence>
<feature type="region of interest" description="Disordered" evidence="1">
    <location>
        <begin position="109"/>
        <end position="138"/>
    </location>
</feature>
<evidence type="ECO:0000313" key="2">
    <source>
        <dbReference type="EMBL" id="CAH2068424.1"/>
    </source>
</evidence>
<feature type="non-terminal residue" evidence="2">
    <location>
        <position position="138"/>
    </location>
</feature>
<evidence type="ECO:0000256" key="1">
    <source>
        <dbReference type="SAM" id="MobiDB-lite"/>
    </source>
</evidence>
<dbReference type="EMBL" id="OW152817">
    <property type="protein sequence ID" value="CAH2068424.1"/>
    <property type="molecule type" value="Genomic_DNA"/>
</dbReference>
<feature type="compositionally biased region" description="Polar residues" evidence="1">
    <location>
        <begin position="127"/>
        <end position="138"/>
    </location>
</feature>
<dbReference type="Proteomes" id="UP000837857">
    <property type="component" value="Chromosome 5"/>
</dbReference>
<reference evidence="2" key="1">
    <citation type="submission" date="2022-03" db="EMBL/GenBank/DDBJ databases">
        <authorList>
            <person name="Martin H S."/>
        </authorList>
    </citation>
    <scope>NUCLEOTIDE SEQUENCE</scope>
</reference>
<proteinExistence type="predicted"/>
<keyword evidence="3" id="KW-1185">Reference proteome</keyword>
<accession>A0ABN8IW06</accession>